<evidence type="ECO:0000313" key="2">
    <source>
        <dbReference type="EMBL" id="MDI3318641.1"/>
    </source>
</evidence>
<accession>A0ABT6R7U7</accession>
<evidence type="ECO:0000313" key="3">
    <source>
        <dbReference type="Proteomes" id="UP001226434"/>
    </source>
</evidence>
<dbReference type="InterPro" id="IPR014710">
    <property type="entry name" value="RmlC-like_jellyroll"/>
</dbReference>
<comment type="caution">
    <text evidence="2">The sequence shown here is derived from an EMBL/GenBank/DDBJ whole genome shotgun (WGS) entry which is preliminary data.</text>
</comment>
<dbReference type="Pfam" id="PF05523">
    <property type="entry name" value="FdtA"/>
    <property type="match status" value="1"/>
</dbReference>
<keyword evidence="3" id="KW-1185">Reference proteome</keyword>
<feature type="domain" description="Sugar 3,4-ketoisomerase QdtA cupin" evidence="1">
    <location>
        <begin position="13"/>
        <end position="139"/>
    </location>
</feature>
<dbReference type="CDD" id="cd20292">
    <property type="entry name" value="cupin_QdtA-like"/>
    <property type="match status" value="1"/>
</dbReference>
<proteinExistence type="predicted"/>
<dbReference type="RefSeq" id="WP_282332769.1">
    <property type="nucleotide sequence ID" value="NZ_JASBRG010000001.1"/>
</dbReference>
<dbReference type="InterPro" id="IPR011051">
    <property type="entry name" value="RmlC_Cupin_sf"/>
</dbReference>
<organism evidence="2 3">
    <name type="scientific">Pinibacter soli</name>
    <dbReference type="NCBI Taxonomy" id="3044211"/>
    <lineage>
        <taxon>Bacteria</taxon>
        <taxon>Pseudomonadati</taxon>
        <taxon>Bacteroidota</taxon>
        <taxon>Chitinophagia</taxon>
        <taxon>Chitinophagales</taxon>
        <taxon>Chitinophagaceae</taxon>
        <taxon>Pinibacter</taxon>
    </lineage>
</organism>
<dbReference type="InterPro" id="IPR008894">
    <property type="entry name" value="QdtA_cupin_dom"/>
</dbReference>
<protein>
    <submittedName>
        <fullName evidence="2">FdtA/QdtA family cupin domain-containing protein</fullName>
    </submittedName>
</protein>
<evidence type="ECO:0000259" key="1">
    <source>
        <dbReference type="Pfam" id="PF05523"/>
    </source>
</evidence>
<dbReference type="EMBL" id="JASBRG010000001">
    <property type="protein sequence ID" value="MDI3318641.1"/>
    <property type="molecule type" value="Genomic_DNA"/>
</dbReference>
<dbReference type="Proteomes" id="UP001226434">
    <property type="component" value="Unassembled WGS sequence"/>
</dbReference>
<sequence>MSEFKSTTINIPKLVEFASIGDSSLGFITIAEAHKNVPFEIKRVYWTYFTPHNVIRGGHAHKNLEQIIFAVCGRIEFNIETIDGEKNSFVLDSPDKGLYIPRLVWRDIKFSHNAVLLCLASEVYLEEDYIRHYEDFKILVHEK</sequence>
<dbReference type="Gene3D" id="2.60.120.10">
    <property type="entry name" value="Jelly Rolls"/>
    <property type="match status" value="1"/>
</dbReference>
<name>A0ABT6R7U7_9BACT</name>
<reference evidence="2 3" key="1">
    <citation type="submission" date="2023-05" db="EMBL/GenBank/DDBJ databases">
        <title>Genome sequence of Pinibacter sp. MAH-24.</title>
        <authorList>
            <person name="Huq M.A."/>
        </authorList>
    </citation>
    <scope>NUCLEOTIDE SEQUENCE [LARGE SCALE GENOMIC DNA]</scope>
    <source>
        <strain evidence="2 3">MAH-24</strain>
    </source>
</reference>
<gene>
    <name evidence="2" type="ORF">QJ048_02595</name>
</gene>
<dbReference type="SUPFAM" id="SSF51182">
    <property type="entry name" value="RmlC-like cupins"/>
    <property type="match status" value="1"/>
</dbReference>